<dbReference type="EMBL" id="BBWV01000004">
    <property type="protein sequence ID" value="GAO45301.1"/>
    <property type="molecule type" value="Genomic_DNA"/>
</dbReference>
<dbReference type="OrthoDB" id="680568at2"/>
<dbReference type="NCBIfam" id="TIGR04183">
    <property type="entry name" value="Por_Secre_tail"/>
    <property type="match status" value="1"/>
</dbReference>
<gene>
    <name evidence="2" type="ORF">FPE01S_04_05450</name>
</gene>
<proteinExistence type="predicted"/>
<protein>
    <recommendedName>
        <fullName evidence="1">Secretion system C-terminal sorting domain-containing protein</fullName>
    </recommendedName>
</protein>
<dbReference type="InterPro" id="IPR026444">
    <property type="entry name" value="Secre_tail"/>
</dbReference>
<keyword evidence="3" id="KW-1185">Reference proteome</keyword>
<sequence length="700" mass="73552">MNLNSTKYSTMRRLVHLTLFVLFAPVFALAADRYWVGPLIPPPFPSDWNNTANWSTTLGGAGGASVPGTADVAIFTSTANTPYLLYFTNDISVQTIRVTRNFPPGNIQVPNVTFAGNVTLSANTSLQVLAGNVTVGGTLTSAGDVIVGTAGSGNPTATLSVTGNTTFNNTGRSTAVNSVGAGQINFSDLTVNTGASNVIFGSSPAGRYNVNGNLLLQSGAINSTGTGGNKGMLYLYGNLTAVAGARASDINLNFLGTEDQTITLGTGSQNILNGNIELNLTDPATLTLGSPVVLDQAGQVLTFVTGVVNTTAANYLGFAGTANWTGASSLSYVDGPVRKTGTTAFTFPVGDNGVYAPIHISGGGGATPATQFTNALNNINGAAPTYEGQYVASSPLPTFPNTVPPVSSGLPVAVSNQEYWTLRYVGTAPYRDPQDDANAPFIWLSFEDQRSGGLTEPSSIGVVNWKTNTWDVLGGSNATTTAPDGLTYTRATAAAYTVADNNPVFTIGTTNHIANPLPVTWLDFTGRYANGTTLLNWTTSIEKDNAEFTVERSADSHDFTAIGTVAGKGTSNLTNYYNFTDGAPLNGDSYYRIKQTDFDGKFSYSKTIRVSVNGNSTAGVRLFPNPLNASQQLTVENSSLKNKKVTVSIISAAGAIVRQEQATFGSDSRLRLNVTNLTKGSYFLRVQYNDQKDIKAFIVQ</sequence>
<dbReference type="Gene3D" id="2.60.40.10">
    <property type="entry name" value="Immunoglobulins"/>
    <property type="match status" value="1"/>
</dbReference>
<feature type="domain" description="Secretion system C-terminal sorting" evidence="1">
    <location>
        <begin position="622"/>
        <end position="699"/>
    </location>
</feature>
<evidence type="ECO:0000313" key="2">
    <source>
        <dbReference type="EMBL" id="GAO45301.1"/>
    </source>
</evidence>
<comment type="caution">
    <text evidence="2">The sequence shown here is derived from an EMBL/GenBank/DDBJ whole genome shotgun (WGS) entry which is preliminary data.</text>
</comment>
<dbReference type="AlphaFoldDB" id="A0A0E9N6E8"/>
<dbReference type="STRING" id="1220578.FPE01S_04_05450"/>
<dbReference type="Proteomes" id="UP000033121">
    <property type="component" value="Unassembled WGS sequence"/>
</dbReference>
<reference evidence="2 3" key="1">
    <citation type="submission" date="2015-04" db="EMBL/GenBank/DDBJ databases">
        <title>Whole genome shotgun sequence of Flavihumibacter petaseus NBRC 106054.</title>
        <authorList>
            <person name="Miyazawa S."/>
            <person name="Hosoyama A."/>
            <person name="Hashimoto M."/>
            <person name="Noguchi M."/>
            <person name="Tsuchikane K."/>
            <person name="Ohji S."/>
            <person name="Yamazoe A."/>
            <person name="Ichikawa N."/>
            <person name="Kimura A."/>
            <person name="Fujita N."/>
        </authorList>
    </citation>
    <scope>NUCLEOTIDE SEQUENCE [LARGE SCALE GENOMIC DNA]</scope>
    <source>
        <strain evidence="2 3">NBRC 106054</strain>
    </source>
</reference>
<accession>A0A0E9N6E8</accession>
<evidence type="ECO:0000313" key="3">
    <source>
        <dbReference type="Proteomes" id="UP000033121"/>
    </source>
</evidence>
<name>A0A0E9N6E8_9BACT</name>
<dbReference type="InterPro" id="IPR013783">
    <property type="entry name" value="Ig-like_fold"/>
</dbReference>
<organism evidence="2 3">
    <name type="scientific">Flavihumibacter petaseus NBRC 106054</name>
    <dbReference type="NCBI Taxonomy" id="1220578"/>
    <lineage>
        <taxon>Bacteria</taxon>
        <taxon>Pseudomonadati</taxon>
        <taxon>Bacteroidota</taxon>
        <taxon>Chitinophagia</taxon>
        <taxon>Chitinophagales</taxon>
        <taxon>Chitinophagaceae</taxon>
        <taxon>Flavihumibacter</taxon>
    </lineage>
</organism>
<dbReference type="Pfam" id="PF18962">
    <property type="entry name" value="Por_Secre_tail"/>
    <property type="match status" value="1"/>
</dbReference>
<evidence type="ECO:0000259" key="1">
    <source>
        <dbReference type="Pfam" id="PF18962"/>
    </source>
</evidence>